<name>A0AAD3DBZ9_9STRA</name>
<evidence type="ECO:0000313" key="1">
    <source>
        <dbReference type="EMBL" id="GFH59834.1"/>
    </source>
</evidence>
<gene>
    <name evidence="1" type="ORF">CTEN210_16310</name>
</gene>
<reference evidence="1 2" key="1">
    <citation type="journal article" date="2021" name="Sci. Rep.">
        <title>The genome of the diatom Chaetoceros tenuissimus carries an ancient integrated fragment of an extant virus.</title>
        <authorList>
            <person name="Hongo Y."/>
            <person name="Kimura K."/>
            <person name="Takaki Y."/>
            <person name="Yoshida Y."/>
            <person name="Baba S."/>
            <person name="Kobayashi G."/>
            <person name="Nagasaki K."/>
            <person name="Hano T."/>
            <person name="Tomaru Y."/>
        </authorList>
    </citation>
    <scope>NUCLEOTIDE SEQUENCE [LARGE SCALE GENOMIC DNA]</scope>
    <source>
        <strain evidence="1 2">NIES-3715</strain>
    </source>
</reference>
<comment type="caution">
    <text evidence="1">The sequence shown here is derived from an EMBL/GenBank/DDBJ whole genome shotgun (WGS) entry which is preliminary data.</text>
</comment>
<dbReference type="AlphaFoldDB" id="A0AAD3DBZ9"/>
<dbReference type="Proteomes" id="UP001054902">
    <property type="component" value="Unassembled WGS sequence"/>
</dbReference>
<accession>A0AAD3DBZ9</accession>
<organism evidence="1 2">
    <name type="scientific">Chaetoceros tenuissimus</name>
    <dbReference type="NCBI Taxonomy" id="426638"/>
    <lineage>
        <taxon>Eukaryota</taxon>
        <taxon>Sar</taxon>
        <taxon>Stramenopiles</taxon>
        <taxon>Ochrophyta</taxon>
        <taxon>Bacillariophyta</taxon>
        <taxon>Coscinodiscophyceae</taxon>
        <taxon>Chaetocerotophycidae</taxon>
        <taxon>Chaetocerotales</taxon>
        <taxon>Chaetocerotaceae</taxon>
        <taxon>Chaetoceros</taxon>
    </lineage>
</organism>
<keyword evidence="2" id="KW-1185">Reference proteome</keyword>
<sequence length="692" mass="80609">MDRFQNRNARNGKSKNDRLDLSSHYLMNLYQHSEKTDGSIPTDAFKRDLWAYTRKPSYSLDIEDLDDSFNDLQRIQCDGYERHKKHLTTALRDGKSIVYEAIPPNQLYFEIILEAYVGYKLYVDENDPNLPRPAIMGGSIVATLTAFRDAKVVQIFEKYGKKLDKYLSEEKESEYFKLKKKIMDELLDCLAAFQEAFQDGDVDIFLQSSPHTRRLMEKLEHSLEYNSDVLQHIFSFVGGNNRDLQSYTEKMVGMLEKGIDKDTWGFAFAVAHNTCTFTLGEKIFEYSQCYEIEEEDLPERWPRVTQCIMLDNRADLFDALFDFDISCCACAFDGTNVIVTPRALLSLELLTCMITPFCLQEKRNKKRVTKYFKRGFQPYLIDPYCTHPKACHISGLEISKPPSMERFTDDTQSTKIWQSQNLRTERQIEEYDFDNLLNEDNKWRENRAYCCCNYGSKICEADDGYRRDGLQTKKYYTIAMFEKEEGDGISFFSKRWQWSKQDIQKVGEIDEKYRVSCFSCRQDYAIQLVFQQLPPEIRDIEESIETDFAFSNSGTETFTRFGSRHTFHPSFYFGGVFDSTKKMELAHPLIKLINLLKAQTRAEIARYILKNDCSPKGFQYRFTYGETIEEAFSWASRLIFPKPSRPPIGLNPERIVGTCAKEGCTNFLHGCEYSVKYCTNCNATRNTKARLV</sequence>
<dbReference type="EMBL" id="BLLK01000069">
    <property type="protein sequence ID" value="GFH59834.1"/>
    <property type="molecule type" value="Genomic_DNA"/>
</dbReference>
<protein>
    <submittedName>
        <fullName evidence="1">Uncharacterized protein</fullName>
    </submittedName>
</protein>
<evidence type="ECO:0000313" key="2">
    <source>
        <dbReference type="Proteomes" id="UP001054902"/>
    </source>
</evidence>
<proteinExistence type="predicted"/>